<keyword evidence="2" id="KW-0614">Plasmid</keyword>
<dbReference type="RefSeq" id="WP_248652408.1">
    <property type="nucleotide sequence ID" value="NZ_CP096660.1"/>
</dbReference>
<protein>
    <recommendedName>
        <fullName evidence="1">Halobacterial output domain-containing protein</fullName>
    </recommendedName>
</protein>
<name>A0A8U0HZ10_9EURY</name>
<accession>A0A8U0HZ10</accession>
<feature type="domain" description="Halobacterial output" evidence="1">
    <location>
        <begin position="32"/>
        <end position="101"/>
    </location>
</feature>
<dbReference type="EMBL" id="CP096660">
    <property type="protein sequence ID" value="UPV76375.1"/>
    <property type="molecule type" value="Genomic_DNA"/>
</dbReference>
<dbReference type="KEGG" id="halx:M0R89_19640"/>
<gene>
    <name evidence="2" type="ORF">M0R89_19640</name>
</gene>
<dbReference type="InterPro" id="IPR040624">
    <property type="entry name" value="HalOD1"/>
</dbReference>
<reference evidence="2 3" key="1">
    <citation type="submission" date="2022-04" db="EMBL/GenBank/DDBJ databases">
        <title>Diverse halophilic archaea isolated from saline environments.</title>
        <authorList>
            <person name="Cui H.-L."/>
        </authorList>
    </citation>
    <scope>NUCLEOTIDE SEQUENCE [LARGE SCALE GENOMIC DNA]</scope>
    <source>
        <strain evidence="2 3">XZYJT49</strain>
        <plasmid evidence="2 3">unnamed1</plasmid>
    </source>
</reference>
<dbReference type="GeneID" id="72187461"/>
<dbReference type="Pfam" id="PF18545">
    <property type="entry name" value="HalOD1"/>
    <property type="match status" value="1"/>
</dbReference>
<organism evidence="2 3">
    <name type="scientific">Halorussus limi</name>
    <dbReference type="NCBI Taxonomy" id="2938695"/>
    <lineage>
        <taxon>Archaea</taxon>
        <taxon>Methanobacteriati</taxon>
        <taxon>Methanobacteriota</taxon>
        <taxon>Stenosarchaea group</taxon>
        <taxon>Halobacteria</taxon>
        <taxon>Halobacteriales</taxon>
        <taxon>Haladaptataceae</taxon>
        <taxon>Halorussus</taxon>
    </lineage>
</organism>
<keyword evidence="3" id="KW-1185">Reference proteome</keyword>
<evidence type="ECO:0000313" key="2">
    <source>
        <dbReference type="EMBL" id="UPV76375.1"/>
    </source>
</evidence>
<dbReference type="Proteomes" id="UP000830729">
    <property type="component" value="Plasmid unnamed1"/>
</dbReference>
<dbReference type="AlphaFoldDB" id="A0A8U0HZ10"/>
<evidence type="ECO:0000313" key="3">
    <source>
        <dbReference type="Proteomes" id="UP000830729"/>
    </source>
</evidence>
<geneLocation type="plasmid" evidence="2 3">
    <name>unnamed1</name>
</geneLocation>
<sequence length="118" mass="12800">MNWDTEDFTERAPSLDRDGRAAYRIVSNGLDVSTAVIEAVTEVADCDRLADECILYDVVDPDALNRLFENRSGGTAGATGRIVFELNRCRVEVRADGNHVVYEPDNSGDSSASTAQSA</sequence>
<evidence type="ECO:0000259" key="1">
    <source>
        <dbReference type="Pfam" id="PF18545"/>
    </source>
</evidence>
<proteinExistence type="predicted"/>